<protein>
    <submittedName>
        <fullName evidence="1">Uncharacterized protein</fullName>
    </submittedName>
</protein>
<dbReference type="EMBL" id="AMZH03002508">
    <property type="protein sequence ID" value="RRT75342.1"/>
    <property type="molecule type" value="Genomic_DNA"/>
</dbReference>
<sequence length="78" mass="8745">MVIVPQFNYLDNRIKKHANAFTSYGLYGEPSDATLASQPAFDIRQPDDISHQITCLPNPGLFSANEVRNHGFHIKDSN</sequence>
<dbReference type="Proteomes" id="UP000287651">
    <property type="component" value="Unassembled WGS sequence"/>
</dbReference>
<name>A0A427AGQ9_ENSVE</name>
<dbReference type="AlphaFoldDB" id="A0A427AGQ9"/>
<reference evidence="1 2" key="1">
    <citation type="journal article" date="2014" name="Agronomy (Basel)">
        <title>A Draft Genome Sequence for Ensete ventricosum, the Drought-Tolerant Tree Against Hunger.</title>
        <authorList>
            <person name="Harrison J."/>
            <person name="Moore K.A."/>
            <person name="Paszkiewicz K."/>
            <person name="Jones T."/>
            <person name="Grant M."/>
            <person name="Ambacheew D."/>
            <person name="Muzemil S."/>
            <person name="Studholme D.J."/>
        </authorList>
    </citation>
    <scope>NUCLEOTIDE SEQUENCE [LARGE SCALE GENOMIC DNA]</scope>
</reference>
<evidence type="ECO:0000313" key="2">
    <source>
        <dbReference type="Proteomes" id="UP000287651"/>
    </source>
</evidence>
<organism evidence="1 2">
    <name type="scientific">Ensete ventricosum</name>
    <name type="common">Abyssinian banana</name>
    <name type="synonym">Musa ensete</name>
    <dbReference type="NCBI Taxonomy" id="4639"/>
    <lineage>
        <taxon>Eukaryota</taxon>
        <taxon>Viridiplantae</taxon>
        <taxon>Streptophyta</taxon>
        <taxon>Embryophyta</taxon>
        <taxon>Tracheophyta</taxon>
        <taxon>Spermatophyta</taxon>
        <taxon>Magnoliopsida</taxon>
        <taxon>Liliopsida</taxon>
        <taxon>Zingiberales</taxon>
        <taxon>Musaceae</taxon>
        <taxon>Ensete</taxon>
    </lineage>
</organism>
<comment type="caution">
    <text evidence="1">The sequence shown here is derived from an EMBL/GenBank/DDBJ whole genome shotgun (WGS) entry which is preliminary data.</text>
</comment>
<accession>A0A427AGQ9</accession>
<proteinExistence type="predicted"/>
<evidence type="ECO:0000313" key="1">
    <source>
        <dbReference type="EMBL" id="RRT75342.1"/>
    </source>
</evidence>
<gene>
    <name evidence="1" type="ORF">B296_00010184</name>
</gene>